<feature type="signal peptide" evidence="2">
    <location>
        <begin position="1"/>
        <end position="18"/>
    </location>
</feature>
<gene>
    <name evidence="3" type="ORF">CkaCkLH20_00586</name>
</gene>
<evidence type="ECO:0000256" key="1">
    <source>
        <dbReference type="SAM" id="MobiDB-lite"/>
    </source>
</evidence>
<evidence type="ECO:0000256" key="2">
    <source>
        <dbReference type="SAM" id="SignalP"/>
    </source>
</evidence>
<reference evidence="3" key="2">
    <citation type="submission" date="2020-11" db="EMBL/GenBank/DDBJ databases">
        <title>Whole genome sequencing of Colletotrichum sp.</title>
        <authorList>
            <person name="Li H."/>
        </authorList>
    </citation>
    <scope>NUCLEOTIDE SEQUENCE</scope>
    <source>
        <strain evidence="3">CkLH20</strain>
    </source>
</reference>
<dbReference type="SUPFAM" id="SSF49777">
    <property type="entry name" value="PEBP-like"/>
    <property type="match status" value="1"/>
</dbReference>
<reference evidence="3" key="1">
    <citation type="submission" date="2020-03" db="EMBL/GenBank/DDBJ databases">
        <authorList>
            <person name="He L."/>
        </authorList>
    </citation>
    <scope>NUCLEOTIDE SEQUENCE</scope>
    <source>
        <strain evidence="3">CkLH20</strain>
    </source>
</reference>
<dbReference type="AlphaFoldDB" id="A0A9P6IJD4"/>
<name>A0A9P6IJD4_9PEZI</name>
<keyword evidence="4" id="KW-1185">Reference proteome</keyword>
<proteinExistence type="predicted"/>
<comment type="caution">
    <text evidence="3">The sequence shown here is derived from an EMBL/GenBank/DDBJ whole genome shotgun (WGS) entry which is preliminary data.</text>
</comment>
<dbReference type="OrthoDB" id="2506647at2759"/>
<evidence type="ECO:0000313" key="3">
    <source>
        <dbReference type="EMBL" id="KAF9881440.1"/>
    </source>
</evidence>
<dbReference type="Pfam" id="PF01161">
    <property type="entry name" value="PBP"/>
    <property type="match status" value="1"/>
</dbReference>
<feature type="chain" id="PRO_5040224064" description="Phosphatidylethanolamine-binding protein" evidence="2">
    <location>
        <begin position="19"/>
        <end position="255"/>
    </location>
</feature>
<evidence type="ECO:0008006" key="5">
    <source>
        <dbReference type="Google" id="ProtNLM"/>
    </source>
</evidence>
<dbReference type="PANTHER" id="PTHR11362:SF141">
    <property type="entry name" value="PHOSPHATIDYLETHANOLAMINE-BINDING PROTEIN"/>
    <property type="match status" value="1"/>
</dbReference>
<sequence>MQRPTLVLLLSNALAAWAKTPDGFAPASNVDLVVAYGDQSALNGVDLAKSLTAQEPTVGTTEPLTGKSYAIIMVDVDIPTNNPPQTGTFLHWAQTDLTPAGAPTTLKLSDGTQRSINTLTTNAAAIADYKGPSPPARVPLTHKYIEILVDTSEITPDGTAALQTLSTRGGVDVNDVLTKAGLANKVVAGNFFTVTNPGPAANAERRTNGTGTTTPSGGMTKPSAAPSGISMGFRGVSVSVGAAVVGVFGFCMAAF</sequence>
<dbReference type="GO" id="GO:0030162">
    <property type="term" value="P:regulation of proteolysis"/>
    <property type="evidence" value="ECO:0007669"/>
    <property type="project" value="TreeGrafter"/>
</dbReference>
<dbReference type="InterPro" id="IPR036610">
    <property type="entry name" value="PEBP-like_sf"/>
</dbReference>
<dbReference type="GO" id="GO:0046578">
    <property type="term" value="P:regulation of Ras protein signal transduction"/>
    <property type="evidence" value="ECO:0007669"/>
    <property type="project" value="TreeGrafter"/>
</dbReference>
<feature type="region of interest" description="Disordered" evidence="1">
    <location>
        <begin position="198"/>
        <end position="223"/>
    </location>
</feature>
<dbReference type="RefSeq" id="XP_038750901.1">
    <property type="nucleotide sequence ID" value="XM_038883306.1"/>
</dbReference>
<dbReference type="PANTHER" id="PTHR11362">
    <property type="entry name" value="PHOSPHATIDYLETHANOLAMINE-BINDING PROTEIN"/>
    <property type="match status" value="1"/>
</dbReference>
<protein>
    <recommendedName>
        <fullName evidence="5">Phosphatidylethanolamine-binding protein</fullName>
    </recommendedName>
</protein>
<dbReference type="Proteomes" id="UP000781932">
    <property type="component" value="Unassembled WGS sequence"/>
</dbReference>
<feature type="compositionally biased region" description="Low complexity" evidence="1">
    <location>
        <begin position="208"/>
        <end position="220"/>
    </location>
</feature>
<dbReference type="Gene3D" id="3.90.280.10">
    <property type="entry name" value="PEBP-like"/>
    <property type="match status" value="1"/>
</dbReference>
<dbReference type="GeneID" id="62156380"/>
<dbReference type="InterPro" id="IPR008914">
    <property type="entry name" value="PEBP"/>
</dbReference>
<dbReference type="EMBL" id="JAATWM020000002">
    <property type="protein sequence ID" value="KAF9881440.1"/>
    <property type="molecule type" value="Genomic_DNA"/>
</dbReference>
<accession>A0A9P6IJD4</accession>
<dbReference type="GO" id="GO:0005543">
    <property type="term" value="F:phospholipid binding"/>
    <property type="evidence" value="ECO:0007669"/>
    <property type="project" value="TreeGrafter"/>
</dbReference>
<dbReference type="GO" id="GO:0030414">
    <property type="term" value="F:peptidase inhibitor activity"/>
    <property type="evidence" value="ECO:0007669"/>
    <property type="project" value="TreeGrafter"/>
</dbReference>
<dbReference type="CDD" id="cd00866">
    <property type="entry name" value="PEBP_euk"/>
    <property type="match status" value="1"/>
</dbReference>
<keyword evidence="2" id="KW-0732">Signal</keyword>
<evidence type="ECO:0000313" key="4">
    <source>
        <dbReference type="Proteomes" id="UP000781932"/>
    </source>
</evidence>
<dbReference type="InterPro" id="IPR035810">
    <property type="entry name" value="PEBP_euk"/>
</dbReference>
<organism evidence="3 4">
    <name type="scientific">Colletotrichum karsti</name>
    <dbReference type="NCBI Taxonomy" id="1095194"/>
    <lineage>
        <taxon>Eukaryota</taxon>
        <taxon>Fungi</taxon>
        <taxon>Dikarya</taxon>
        <taxon>Ascomycota</taxon>
        <taxon>Pezizomycotina</taxon>
        <taxon>Sordariomycetes</taxon>
        <taxon>Hypocreomycetidae</taxon>
        <taxon>Glomerellales</taxon>
        <taxon>Glomerellaceae</taxon>
        <taxon>Colletotrichum</taxon>
        <taxon>Colletotrichum boninense species complex</taxon>
    </lineage>
</organism>